<feature type="chain" id="PRO_5047421692" description="DUF2884 family protein" evidence="1">
    <location>
        <begin position="28"/>
        <end position="217"/>
    </location>
</feature>
<dbReference type="RefSeq" id="WP_379779580.1">
    <property type="nucleotide sequence ID" value="NZ_JBHSMU010000003.1"/>
</dbReference>
<name>A0ABW0KYU2_9BURK</name>
<evidence type="ECO:0008006" key="4">
    <source>
        <dbReference type="Google" id="ProtNLM"/>
    </source>
</evidence>
<evidence type="ECO:0000313" key="2">
    <source>
        <dbReference type="EMBL" id="MFC5458589.1"/>
    </source>
</evidence>
<keyword evidence="3" id="KW-1185">Reference proteome</keyword>
<feature type="signal peptide" evidence="1">
    <location>
        <begin position="1"/>
        <end position="27"/>
    </location>
</feature>
<dbReference type="EMBL" id="JBHSMU010000003">
    <property type="protein sequence ID" value="MFC5458589.1"/>
    <property type="molecule type" value="Genomic_DNA"/>
</dbReference>
<keyword evidence="1" id="KW-0732">Signal</keyword>
<reference evidence="3" key="1">
    <citation type="journal article" date="2019" name="Int. J. Syst. Evol. Microbiol.">
        <title>The Global Catalogue of Microorganisms (GCM) 10K type strain sequencing project: providing services to taxonomists for standard genome sequencing and annotation.</title>
        <authorList>
            <consortium name="The Broad Institute Genomics Platform"/>
            <consortium name="The Broad Institute Genome Sequencing Center for Infectious Disease"/>
            <person name="Wu L."/>
            <person name="Ma J."/>
        </authorList>
    </citation>
    <scope>NUCLEOTIDE SEQUENCE [LARGE SCALE GENOMIC DNA]</scope>
    <source>
        <strain evidence="3">KACC 12649</strain>
    </source>
</reference>
<dbReference type="Proteomes" id="UP001596050">
    <property type="component" value="Unassembled WGS sequence"/>
</dbReference>
<evidence type="ECO:0000313" key="3">
    <source>
        <dbReference type="Proteomes" id="UP001596050"/>
    </source>
</evidence>
<proteinExistence type="predicted"/>
<organism evidence="2 3">
    <name type="scientific">Massilia niabensis</name>
    <dbReference type="NCBI Taxonomy" id="544910"/>
    <lineage>
        <taxon>Bacteria</taxon>
        <taxon>Pseudomonadati</taxon>
        <taxon>Pseudomonadota</taxon>
        <taxon>Betaproteobacteria</taxon>
        <taxon>Burkholderiales</taxon>
        <taxon>Oxalobacteraceae</taxon>
        <taxon>Telluria group</taxon>
        <taxon>Massilia</taxon>
    </lineage>
</organism>
<dbReference type="PROSITE" id="PS51257">
    <property type="entry name" value="PROKAR_LIPOPROTEIN"/>
    <property type="match status" value="1"/>
</dbReference>
<sequence>MQTTRFPFSSRTIKHVLLLSAAAAACAAPLLAVNAAPPGKALEEVRSTHRLEGGEPYALVRPGSRGGVTSGGKLGQGNLDDIKRSVQGEFFWFRKDGKEYIVQDAATLDRVRQAWEPTEKLGREMEKHGEEMGRHGKAMGALGNDMALASVSLNRTKMEAIGKQMEDAGKPMEALGEKMEALGKRMEAEHAQADRTVRAIINEAVTSGVARPAPRRG</sequence>
<protein>
    <recommendedName>
        <fullName evidence="4">DUF2884 family protein</fullName>
    </recommendedName>
</protein>
<gene>
    <name evidence="2" type="ORF">ACFPN5_02040</name>
</gene>
<accession>A0ABW0KYU2</accession>
<comment type="caution">
    <text evidence="2">The sequence shown here is derived from an EMBL/GenBank/DDBJ whole genome shotgun (WGS) entry which is preliminary data.</text>
</comment>
<evidence type="ECO:0000256" key="1">
    <source>
        <dbReference type="SAM" id="SignalP"/>
    </source>
</evidence>